<evidence type="ECO:0008006" key="12">
    <source>
        <dbReference type="Google" id="ProtNLM"/>
    </source>
</evidence>
<sequence>MEIAILSGIVQGLVRFLTTLLSEDFFKGRGNDETLPGRLKSALLTINSVLTDAEEKQMTMAPVKSWVNQVKDAVYEAEDALDDITTEASRRKETINWLWLDNFPSLSKSKLKKVTETLESLDVKRGGLNLKVDTRMKHIERKRTTSQIGIQEVRGRETEKKDIMRFLMADVEDNNKISVVAIVGIGGVGKTALAQLLFNDERFDKYFPKAWIHVSEKVDVLSITKTVYQSVTRGPCSFTDLNQLQDELKNILAGNKFLLVLDDLWAWSETFEDWNLLCKPFASAAKESHIIVTTRSHHVATNVHANYTHTLQPLSLGDCWRLIEELPQGAKKQDLNREFGILAEKVLPKCKGLPLAAEAFGRLLWSKREVGYWNRIITSKIWTAPTDSTNILSVLRVSYHYLPPHLKPCFAYCSIFPKGYAFDKKRVILFWMAEGLLQQDASTGLRMEDIGDEYFSELVSMSLFQRVSRTTKFIMHDLINELAQFAAGEFCFKYENKVEGITGKTRHLSYLRDQYSGEANKFEEVGNAKFLRTFLPLSLEDPSPSCSLNKTVSNKLLPKLTCLRLLSLSNYCIMTLPSDIFKSMRHVRYLDLSKTNIKRLPTSVRYLYNLQTLLLSHCPYLIQLDKAICNLIRLQHLGLIATGLQQMPKNFGRLKRLQTLTTFVVGAGKGVTISELKDLTELRGKLTILELHRVGDIRDAEQANLESKTNLKEIDFTWRAEHIITDDVSATPNEVEIFEKLRPPSQIEELVIRRYYGNSFPAWMSDPSFSSVVHLRLTECTKCTSLPFLGRLSGLKDLHLSKLTSVTSIGSEFYTSHPESRDQDQQPFRSLEMLTFGDMPNWKEWVDVKVYGGTLFPKLQELFIVRCPQLASELPGCFPYLVSLKIYLSESLVFNQDSEKFPKLEPLN</sequence>
<evidence type="ECO:0000313" key="10">
    <source>
        <dbReference type="EMBL" id="CAA7013884.1"/>
    </source>
</evidence>
<dbReference type="Proteomes" id="UP000467841">
    <property type="component" value="Unassembled WGS sequence"/>
</dbReference>
<dbReference type="InterPro" id="IPR032675">
    <property type="entry name" value="LRR_dom_sf"/>
</dbReference>
<feature type="domain" description="Disease resistance protein winged helix" evidence="8">
    <location>
        <begin position="415"/>
        <end position="483"/>
    </location>
</feature>
<dbReference type="Pfam" id="PF00931">
    <property type="entry name" value="NB-ARC"/>
    <property type="match status" value="1"/>
</dbReference>
<comment type="caution">
    <text evidence="10">The sequence shown here is derived from an EMBL/GenBank/DDBJ whole genome shotgun (WGS) entry which is preliminary data.</text>
</comment>
<dbReference type="SUPFAM" id="SSF52058">
    <property type="entry name" value="L domain-like"/>
    <property type="match status" value="1"/>
</dbReference>
<dbReference type="Pfam" id="PF13855">
    <property type="entry name" value="LRR_8"/>
    <property type="match status" value="1"/>
</dbReference>
<dbReference type="Pfam" id="PF23559">
    <property type="entry name" value="WHD_DRP"/>
    <property type="match status" value="1"/>
</dbReference>
<keyword evidence="2" id="KW-0677">Repeat</keyword>
<dbReference type="SUPFAM" id="SSF52540">
    <property type="entry name" value="P-loop containing nucleoside triphosphate hydrolases"/>
    <property type="match status" value="1"/>
</dbReference>
<keyword evidence="1" id="KW-0433">Leucine-rich repeat</keyword>
<evidence type="ECO:0000256" key="1">
    <source>
        <dbReference type="ARBA" id="ARBA00022614"/>
    </source>
</evidence>
<keyword evidence="4" id="KW-0611">Plant defense</keyword>
<protein>
    <recommendedName>
        <fullName evidence="12">Disease resistance RPP13-like protein 1</fullName>
    </recommendedName>
</protein>
<dbReference type="GO" id="GO:0043531">
    <property type="term" value="F:ADP binding"/>
    <property type="evidence" value="ECO:0007669"/>
    <property type="project" value="InterPro"/>
</dbReference>
<dbReference type="PANTHER" id="PTHR36766">
    <property type="entry name" value="PLANT BROAD-SPECTRUM MILDEW RESISTANCE PROTEIN RPW8"/>
    <property type="match status" value="1"/>
</dbReference>
<dbReference type="Pfam" id="PF25019">
    <property type="entry name" value="LRR_R13L1-DRL21"/>
    <property type="match status" value="1"/>
</dbReference>
<evidence type="ECO:0000256" key="5">
    <source>
        <dbReference type="ARBA" id="ARBA00022840"/>
    </source>
</evidence>
<dbReference type="Pfam" id="PF18052">
    <property type="entry name" value="Rx_N"/>
    <property type="match status" value="1"/>
</dbReference>
<dbReference type="InterPro" id="IPR001611">
    <property type="entry name" value="Leu-rich_rpt"/>
</dbReference>
<evidence type="ECO:0000313" key="11">
    <source>
        <dbReference type="Proteomes" id="UP000467841"/>
    </source>
</evidence>
<name>A0A6D2HEB4_9BRAS</name>
<dbReference type="EMBL" id="CACVBM020000066">
    <property type="protein sequence ID" value="CAA7013884.1"/>
    <property type="molecule type" value="Genomic_DNA"/>
</dbReference>
<evidence type="ECO:0000259" key="7">
    <source>
        <dbReference type="Pfam" id="PF18052"/>
    </source>
</evidence>
<gene>
    <name evidence="10" type="ORF">MERR_LOCUS1118</name>
</gene>
<evidence type="ECO:0000259" key="8">
    <source>
        <dbReference type="Pfam" id="PF23559"/>
    </source>
</evidence>
<organism evidence="10 11">
    <name type="scientific">Microthlaspi erraticum</name>
    <dbReference type="NCBI Taxonomy" id="1685480"/>
    <lineage>
        <taxon>Eukaryota</taxon>
        <taxon>Viridiplantae</taxon>
        <taxon>Streptophyta</taxon>
        <taxon>Embryophyta</taxon>
        <taxon>Tracheophyta</taxon>
        <taxon>Spermatophyta</taxon>
        <taxon>Magnoliopsida</taxon>
        <taxon>eudicotyledons</taxon>
        <taxon>Gunneridae</taxon>
        <taxon>Pentapetalae</taxon>
        <taxon>rosids</taxon>
        <taxon>malvids</taxon>
        <taxon>Brassicales</taxon>
        <taxon>Brassicaceae</taxon>
        <taxon>Coluteocarpeae</taxon>
        <taxon>Microthlaspi</taxon>
    </lineage>
</organism>
<evidence type="ECO:0000256" key="2">
    <source>
        <dbReference type="ARBA" id="ARBA00022737"/>
    </source>
</evidence>
<evidence type="ECO:0000256" key="4">
    <source>
        <dbReference type="ARBA" id="ARBA00022821"/>
    </source>
</evidence>
<evidence type="ECO:0000259" key="6">
    <source>
        <dbReference type="Pfam" id="PF00931"/>
    </source>
</evidence>
<dbReference type="OrthoDB" id="1896560at2759"/>
<dbReference type="InterPro" id="IPR036388">
    <property type="entry name" value="WH-like_DNA-bd_sf"/>
</dbReference>
<dbReference type="Gene3D" id="1.20.5.4130">
    <property type="match status" value="1"/>
</dbReference>
<dbReference type="InterPro" id="IPR056789">
    <property type="entry name" value="LRR_R13L1-DRL21"/>
</dbReference>
<proteinExistence type="predicted"/>
<dbReference type="GO" id="GO:0051707">
    <property type="term" value="P:response to other organism"/>
    <property type="evidence" value="ECO:0007669"/>
    <property type="project" value="UniProtKB-ARBA"/>
</dbReference>
<feature type="domain" description="R13L1/DRL21-like LRR repeat region" evidence="9">
    <location>
        <begin position="673"/>
        <end position="802"/>
    </location>
</feature>
<dbReference type="Gene3D" id="3.80.10.10">
    <property type="entry name" value="Ribonuclease Inhibitor"/>
    <property type="match status" value="1"/>
</dbReference>
<dbReference type="PANTHER" id="PTHR36766:SF51">
    <property type="entry name" value="DISEASE RESISTANCE RPP13-LIKE PROTEIN 1"/>
    <property type="match status" value="1"/>
</dbReference>
<dbReference type="GO" id="GO:0006952">
    <property type="term" value="P:defense response"/>
    <property type="evidence" value="ECO:0007669"/>
    <property type="project" value="UniProtKB-KW"/>
</dbReference>
<dbReference type="PRINTS" id="PR00364">
    <property type="entry name" value="DISEASERSIST"/>
</dbReference>
<dbReference type="InterPro" id="IPR002182">
    <property type="entry name" value="NB-ARC"/>
</dbReference>
<dbReference type="InterPro" id="IPR027417">
    <property type="entry name" value="P-loop_NTPase"/>
</dbReference>
<dbReference type="AlphaFoldDB" id="A0A6D2HEB4"/>
<dbReference type="Gene3D" id="3.40.50.300">
    <property type="entry name" value="P-loop containing nucleotide triphosphate hydrolases"/>
    <property type="match status" value="1"/>
</dbReference>
<dbReference type="Gene3D" id="1.10.8.430">
    <property type="entry name" value="Helical domain of apoptotic protease-activating factors"/>
    <property type="match status" value="1"/>
</dbReference>
<feature type="domain" description="NB-ARC" evidence="6">
    <location>
        <begin position="157"/>
        <end position="325"/>
    </location>
</feature>
<dbReference type="Gene3D" id="1.10.10.10">
    <property type="entry name" value="Winged helix-like DNA-binding domain superfamily/Winged helix DNA-binding domain"/>
    <property type="match status" value="1"/>
</dbReference>
<dbReference type="GO" id="GO:0005524">
    <property type="term" value="F:ATP binding"/>
    <property type="evidence" value="ECO:0007669"/>
    <property type="project" value="UniProtKB-KW"/>
</dbReference>
<keyword evidence="5" id="KW-0067">ATP-binding</keyword>
<dbReference type="InterPro" id="IPR041118">
    <property type="entry name" value="Rx_N"/>
</dbReference>
<reference evidence="10" key="1">
    <citation type="submission" date="2020-01" db="EMBL/GenBank/DDBJ databases">
        <authorList>
            <person name="Mishra B."/>
        </authorList>
    </citation>
    <scope>NUCLEOTIDE SEQUENCE [LARGE SCALE GENOMIC DNA]</scope>
</reference>
<keyword evidence="11" id="KW-1185">Reference proteome</keyword>
<feature type="domain" description="Disease resistance N-terminal" evidence="7">
    <location>
        <begin position="10"/>
        <end position="99"/>
    </location>
</feature>
<dbReference type="FunFam" id="1.10.10.10:FF:000322">
    <property type="entry name" value="Probable disease resistance protein At1g63360"/>
    <property type="match status" value="1"/>
</dbReference>
<dbReference type="InterPro" id="IPR042197">
    <property type="entry name" value="Apaf_helical"/>
</dbReference>
<accession>A0A6D2HEB4</accession>
<keyword evidence="3" id="KW-0547">Nucleotide-binding</keyword>
<dbReference type="InterPro" id="IPR058922">
    <property type="entry name" value="WHD_DRP"/>
</dbReference>
<evidence type="ECO:0000256" key="3">
    <source>
        <dbReference type="ARBA" id="ARBA00022741"/>
    </source>
</evidence>
<evidence type="ECO:0000259" key="9">
    <source>
        <dbReference type="Pfam" id="PF25019"/>
    </source>
</evidence>